<dbReference type="PROSITE" id="PS51746">
    <property type="entry name" value="PPM_2"/>
    <property type="match status" value="1"/>
</dbReference>
<dbReference type="GO" id="GO:0004672">
    <property type="term" value="F:protein kinase activity"/>
    <property type="evidence" value="ECO:0007669"/>
    <property type="project" value="InterPro"/>
</dbReference>
<dbReference type="Gene3D" id="3.60.40.10">
    <property type="entry name" value="PPM-type phosphatase domain"/>
    <property type="match status" value="1"/>
</dbReference>
<reference evidence="3 4" key="1">
    <citation type="journal article" date="2021" name="Nat. Plants">
        <title>The Taxus genome provides insights into paclitaxel biosynthesis.</title>
        <authorList>
            <person name="Xiong X."/>
            <person name="Gou J."/>
            <person name="Liao Q."/>
            <person name="Li Y."/>
            <person name="Zhou Q."/>
            <person name="Bi G."/>
            <person name="Li C."/>
            <person name="Du R."/>
            <person name="Wang X."/>
            <person name="Sun T."/>
            <person name="Guo L."/>
            <person name="Liang H."/>
            <person name="Lu P."/>
            <person name="Wu Y."/>
            <person name="Zhang Z."/>
            <person name="Ro D.K."/>
            <person name="Shang Y."/>
            <person name="Huang S."/>
            <person name="Yan J."/>
        </authorList>
    </citation>
    <scope>NUCLEOTIDE SEQUENCE [LARGE SCALE GENOMIC DNA]</scope>
    <source>
        <strain evidence="3">Ta-2019</strain>
    </source>
</reference>
<sequence>LSGMQSRKVGLLAVFDGHNGAEASELAASLLPEYFLFHMYFFLEGLHSGEPFIGFIKNSEGLTEAGKLSKRPRRNEFLIDHRNCFEDVSTGEIDITEAKHCGLHCSEVCIKKYEDQFSFEVALKDGCMKKNDLRRSQWNSMGFSEDSMYRMILKEALLRALYDIDTTFTNEAFRNDLHSGSTASVVLKADEYVLVANIGDSKALLCSACSNLPEKPIGAHWREKKRRKHNNNQLLRQENSNSSYSLLCVKELTQDHHPDRDEERARIEAAGGSVMKWGDVPRVNGELAISRAIGDVSFKKYGVISEPEVTDWQRLSSNDSYLVIASDGVFEKMTTQDICGLLLEAKKQNYHSTEIVPAHVHSLAQAMVNAAFERGSMDNLAAVVLPLDFAVHSAKDCFQSGSCPEKKVNSKIGKEENVVDLNSDVTTHEMPERNKHNILGDVPDMLIQGRKNEFSCYHLIENLDDDKDCVFLSHNTDIIKEHDGVQALPEGIVPHSWKGQLDLYHDHELCLSLQLASKEGNEKCLNPEGFSSFFGLIRSIPFDSHHYNSTKESIYDGSNFRYFLKRRFDRGSFGEVWLAVYKNCTPNGDRFNLWMEERPGWERTHSSINNGSNWFNIKHGNSTKFSSNSHSSDNRFGLENDETFILKRIMVERGNNAYLSGLREKHFGELFLNTSISLGDSYCEFPTKYFTKFKAAFNAVIPGWINQSFKIDREASDTREEQFQESIPQEKGIEDEEGLKHIARYVESFETQTRDFWLVFRNEGQSLSKLIYTEEAIRQHIHNEKSRTRENVQVLQPSSWWRWLRQTNEGNEVIRSLIRQLLWAVKACHDRDITHRDIKPENMVVCVTDKGSGDCLRGLSGRGWPYNLT</sequence>
<gene>
    <name evidence="3" type="ORF">KI387_020072</name>
</gene>
<dbReference type="CDD" id="cd00143">
    <property type="entry name" value="PP2Cc"/>
    <property type="match status" value="1"/>
</dbReference>
<dbReference type="GO" id="GO:0004722">
    <property type="term" value="F:protein serine/threonine phosphatase activity"/>
    <property type="evidence" value="ECO:0007669"/>
    <property type="project" value="InterPro"/>
</dbReference>
<feature type="domain" description="PPM-type phosphatase" evidence="2">
    <location>
        <begin position="1"/>
        <end position="387"/>
    </location>
</feature>
<dbReference type="InterPro" id="IPR000719">
    <property type="entry name" value="Prot_kinase_dom"/>
</dbReference>
<feature type="non-terminal residue" evidence="3">
    <location>
        <position position="869"/>
    </location>
</feature>
<dbReference type="PROSITE" id="PS50011">
    <property type="entry name" value="PROTEIN_KINASE_DOM"/>
    <property type="match status" value="1"/>
</dbReference>
<dbReference type="InterPro" id="IPR011009">
    <property type="entry name" value="Kinase-like_dom_sf"/>
</dbReference>
<dbReference type="Proteomes" id="UP000824469">
    <property type="component" value="Unassembled WGS sequence"/>
</dbReference>
<dbReference type="Pfam" id="PF00481">
    <property type="entry name" value="PP2C"/>
    <property type="match status" value="1"/>
</dbReference>
<dbReference type="InterPro" id="IPR036457">
    <property type="entry name" value="PPM-type-like_dom_sf"/>
</dbReference>
<evidence type="ECO:0000313" key="3">
    <source>
        <dbReference type="EMBL" id="KAH9318303.1"/>
    </source>
</evidence>
<dbReference type="PANTHER" id="PTHR47992">
    <property type="entry name" value="PROTEIN PHOSPHATASE"/>
    <property type="match status" value="1"/>
</dbReference>
<comment type="caution">
    <text evidence="3">The sequence shown here is derived from an EMBL/GenBank/DDBJ whole genome shotgun (WGS) entry which is preliminary data.</text>
</comment>
<dbReference type="PROSITE" id="PS00108">
    <property type="entry name" value="PROTEIN_KINASE_ST"/>
    <property type="match status" value="1"/>
</dbReference>
<dbReference type="Gene3D" id="1.10.510.10">
    <property type="entry name" value="Transferase(Phosphotransferase) domain 1"/>
    <property type="match status" value="1"/>
</dbReference>
<dbReference type="InterPro" id="IPR008271">
    <property type="entry name" value="Ser/Thr_kinase_AS"/>
</dbReference>
<dbReference type="OMA" id="PDENHVS"/>
<evidence type="ECO:0000259" key="1">
    <source>
        <dbReference type="PROSITE" id="PS50011"/>
    </source>
</evidence>
<dbReference type="InterPro" id="IPR001932">
    <property type="entry name" value="PPM-type_phosphatase-like_dom"/>
</dbReference>
<protein>
    <recommendedName>
        <fullName evidence="5">Protein-serine/threonine phosphatase</fullName>
    </recommendedName>
</protein>
<feature type="domain" description="Protein kinase" evidence="1">
    <location>
        <begin position="562"/>
        <end position="869"/>
    </location>
</feature>
<organism evidence="3 4">
    <name type="scientific">Taxus chinensis</name>
    <name type="common">Chinese yew</name>
    <name type="synonym">Taxus wallichiana var. chinensis</name>
    <dbReference type="NCBI Taxonomy" id="29808"/>
    <lineage>
        <taxon>Eukaryota</taxon>
        <taxon>Viridiplantae</taxon>
        <taxon>Streptophyta</taxon>
        <taxon>Embryophyta</taxon>
        <taxon>Tracheophyta</taxon>
        <taxon>Spermatophyta</taxon>
        <taxon>Pinopsida</taxon>
        <taxon>Pinidae</taxon>
        <taxon>Conifers II</taxon>
        <taxon>Cupressales</taxon>
        <taxon>Taxaceae</taxon>
        <taxon>Taxus</taxon>
    </lineage>
</organism>
<keyword evidence="4" id="KW-1185">Reference proteome</keyword>
<accession>A0AA38LB85</accession>
<dbReference type="SUPFAM" id="SSF81606">
    <property type="entry name" value="PP2C-like"/>
    <property type="match status" value="1"/>
</dbReference>
<evidence type="ECO:0008006" key="5">
    <source>
        <dbReference type="Google" id="ProtNLM"/>
    </source>
</evidence>
<evidence type="ECO:0000259" key="2">
    <source>
        <dbReference type="PROSITE" id="PS51746"/>
    </source>
</evidence>
<evidence type="ECO:0000313" key="4">
    <source>
        <dbReference type="Proteomes" id="UP000824469"/>
    </source>
</evidence>
<dbReference type="InterPro" id="IPR015655">
    <property type="entry name" value="PP2C"/>
</dbReference>
<name>A0AA38LB85_TAXCH</name>
<dbReference type="SMART" id="SM00332">
    <property type="entry name" value="PP2Cc"/>
    <property type="match status" value="1"/>
</dbReference>
<dbReference type="GO" id="GO:0005524">
    <property type="term" value="F:ATP binding"/>
    <property type="evidence" value="ECO:0007669"/>
    <property type="project" value="InterPro"/>
</dbReference>
<proteinExistence type="predicted"/>
<feature type="non-terminal residue" evidence="3">
    <location>
        <position position="1"/>
    </location>
</feature>
<dbReference type="SUPFAM" id="SSF56112">
    <property type="entry name" value="Protein kinase-like (PK-like)"/>
    <property type="match status" value="1"/>
</dbReference>
<dbReference type="AlphaFoldDB" id="A0AA38LB85"/>
<dbReference type="EMBL" id="JAHRHJ020000004">
    <property type="protein sequence ID" value="KAH9318303.1"/>
    <property type="molecule type" value="Genomic_DNA"/>
</dbReference>